<dbReference type="EMBL" id="PYMB01000008">
    <property type="protein sequence ID" value="PSW11108.1"/>
    <property type="molecule type" value="Genomic_DNA"/>
</dbReference>
<reference evidence="2 3" key="1">
    <citation type="submission" date="2018-03" db="EMBL/GenBank/DDBJ databases">
        <title>Whole genome sequencing of Histamine producing bacteria.</title>
        <authorList>
            <person name="Butler K."/>
        </authorList>
    </citation>
    <scope>NUCLEOTIDE SEQUENCE [LARGE SCALE GENOMIC DNA]</scope>
    <source>
        <strain evidence="2 3">DSM 19138</strain>
    </source>
</reference>
<gene>
    <name evidence="2" type="ORF">C9J01_16725</name>
</gene>
<keyword evidence="1" id="KW-0812">Transmembrane</keyword>
<keyword evidence="1" id="KW-1133">Transmembrane helix</keyword>
<evidence type="ECO:0000256" key="1">
    <source>
        <dbReference type="SAM" id="Phobius"/>
    </source>
</evidence>
<name>A0A2T3NB71_9GAMM</name>
<proteinExistence type="predicted"/>
<feature type="transmembrane region" description="Helical" evidence="1">
    <location>
        <begin position="52"/>
        <end position="73"/>
    </location>
</feature>
<sequence length="85" mass="9612">MKLQFFASRSKIVTIFAKSAALGRRFLFIGRTVLWSWVLGSGFWVLGSGFWVLGSGFWVLGSGFWVLQAAFVYRYDTSSTCFCFS</sequence>
<organism evidence="2 3">
    <name type="scientific">Photobacterium rosenbergii</name>
    <dbReference type="NCBI Taxonomy" id="294936"/>
    <lineage>
        <taxon>Bacteria</taxon>
        <taxon>Pseudomonadati</taxon>
        <taxon>Pseudomonadota</taxon>
        <taxon>Gammaproteobacteria</taxon>
        <taxon>Vibrionales</taxon>
        <taxon>Vibrionaceae</taxon>
        <taxon>Photobacterium</taxon>
    </lineage>
</organism>
<keyword evidence="1" id="KW-0472">Membrane</keyword>
<protein>
    <submittedName>
        <fullName evidence="2">Uncharacterized protein</fullName>
    </submittedName>
</protein>
<evidence type="ECO:0000313" key="2">
    <source>
        <dbReference type="EMBL" id="PSW11108.1"/>
    </source>
</evidence>
<evidence type="ECO:0000313" key="3">
    <source>
        <dbReference type="Proteomes" id="UP000241346"/>
    </source>
</evidence>
<dbReference type="Proteomes" id="UP000241346">
    <property type="component" value="Unassembled WGS sequence"/>
</dbReference>
<comment type="caution">
    <text evidence="2">The sequence shown here is derived from an EMBL/GenBank/DDBJ whole genome shotgun (WGS) entry which is preliminary data.</text>
</comment>
<accession>A0A2T3NB71</accession>
<feature type="transmembrane region" description="Helical" evidence="1">
    <location>
        <begin position="26"/>
        <end position="46"/>
    </location>
</feature>
<dbReference type="AlphaFoldDB" id="A0A2T3NB71"/>